<proteinExistence type="predicted"/>
<organism evidence="1">
    <name type="scientific">Siphoviridae sp. ctuy39</name>
    <dbReference type="NCBI Taxonomy" id="2825719"/>
    <lineage>
        <taxon>Viruses</taxon>
        <taxon>Duplodnaviria</taxon>
        <taxon>Heunggongvirae</taxon>
        <taxon>Uroviricota</taxon>
        <taxon>Caudoviricetes</taxon>
    </lineage>
</organism>
<protein>
    <submittedName>
        <fullName evidence="1">Zinc ribbon domain protein</fullName>
    </submittedName>
</protein>
<name>A0A8S5VEJ3_9CAUD</name>
<dbReference type="EMBL" id="BK016249">
    <property type="protein sequence ID" value="DAG05055.1"/>
    <property type="molecule type" value="Genomic_DNA"/>
</dbReference>
<evidence type="ECO:0000313" key="1">
    <source>
        <dbReference type="EMBL" id="DAG05055.1"/>
    </source>
</evidence>
<reference evidence="1" key="1">
    <citation type="journal article" date="2021" name="Proc. Natl. Acad. Sci. U.S.A.">
        <title>A Catalog of Tens of Thousands of Viruses from Human Metagenomes Reveals Hidden Associations with Chronic Diseases.</title>
        <authorList>
            <person name="Tisza M.J."/>
            <person name="Buck C.B."/>
        </authorList>
    </citation>
    <scope>NUCLEOTIDE SEQUENCE</scope>
    <source>
        <strain evidence="1">Ctuy39</strain>
    </source>
</reference>
<accession>A0A8S5VEJ3</accession>
<sequence length="68" mass="7824">MNLIKRLFCRHDHLEYSHSDLIKQSDGSWMTCHTWRCKKCGKKIKGNKKIYGNKRCGHVGAKVAGSPH</sequence>